<dbReference type="RefSeq" id="WP_100336823.1">
    <property type="nucleotide sequence ID" value="NZ_PGFA01000001.1"/>
</dbReference>
<dbReference type="Proteomes" id="UP000228535">
    <property type="component" value="Unassembled WGS sequence"/>
</dbReference>
<evidence type="ECO:0000259" key="1">
    <source>
        <dbReference type="Pfam" id="PF06889"/>
    </source>
</evidence>
<keyword evidence="3" id="KW-1185">Reference proteome</keyword>
<dbReference type="OrthoDB" id="787383at2"/>
<organism evidence="2 3">
    <name type="scientific">Hymenobacter chitinivorans DSM 11115</name>
    <dbReference type="NCBI Taxonomy" id="1121954"/>
    <lineage>
        <taxon>Bacteria</taxon>
        <taxon>Pseudomonadati</taxon>
        <taxon>Bacteroidota</taxon>
        <taxon>Cytophagia</taxon>
        <taxon>Cytophagales</taxon>
        <taxon>Hymenobacteraceae</taxon>
        <taxon>Hymenobacter</taxon>
    </lineage>
</organism>
<dbReference type="InterPro" id="IPR009677">
    <property type="entry name" value="DUF1266"/>
</dbReference>
<dbReference type="AlphaFoldDB" id="A0A2M9BTF7"/>
<evidence type="ECO:0000313" key="3">
    <source>
        <dbReference type="Proteomes" id="UP000228535"/>
    </source>
</evidence>
<name>A0A2M9BTF7_9BACT</name>
<sequence length="238" mass="27809">MREWLRSVSNFLSNKKIIAIEVRKQNLRQYGARDLDGFDLTQPARQPTPTEIRGLATGAILFFYGDNPIKLLPQLKPAEREERKAATAQWWGIYGTEDALEVLQNLRREGHRHKFQQQLKHESLQWYNRFAAHPFLKSRTVTNVGAWDYARLVNVARWCYDYGYLSWEQAWPFIDAGTRLALRDYDSWDSFAAGFVAGRLLWDVHNDSHADIAEVARYLLESPVSLWRDIPWQPYPVA</sequence>
<evidence type="ECO:0000313" key="2">
    <source>
        <dbReference type="EMBL" id="PJJ61211.1"/>
    </source>
</evidence>
<comment type="caution">
    <text evidence="2">The sequence shown here is derived from an EMBL/GenBank/DDBJ whole genome shotgun (WGS) entry which is preliminary data.</text>
</comment>
<reference evidence="2 3" key="1">
    <citation type="submission" date="2017-11" db="EMBL/GenBank/DDBJ databases">
        <title>Genomic Encyclopedia of Archaeal and Bacterial Type Strains, Phase II (KMG-II): From Individual Species to Whole Genera.</title>
        <authorList>
            <person name="Goeker M."/>
        </authorList>
    </citation>
    <scope>NUCLEOTIDE SEQUENCE [LARGE SCALE GENOMIC DNA]</scope>
    <source>
        <strain evidence="2 3">DSM 11115</strain>
    </source>
</reference>
<dbReference type="Pfam" id="PF06889">
    <property type="entry name" value="DUF1266"/>
    <property type="match status" value="1"/>
</dbReference>
<accession>A0A2M9BTF7</accession>
<dbReference type="EMBL" id="PGFA01000001">
    <property type="protein sequence ID" value="PJJ61211.1"/>
    <property type="molecule type" value="Genomic_DNA"/>
</dbReference>
<proteinExistence type="predicted"/>
<feature type="domain" description="DUF1266" evidence="1">
    <location>
        <begin position="89"/>
        <end position="232"/>
    </location>
</feature>
<protein>
    <submittedName>
        <fullName evidence="2">Uncharacterized protein DUF1266</fullName>
    </submittedName>
</protein>
<gene>
    <name evidence="2" type="ORF">CLV45_2649</name>
</gene>